<dbReference type="Proteomes" id="UP000190813">
    <property type="component" value="Unassembled WGS sequence"/>
</dbReference>
<dbReference type="PRINTS" id="PR00702">
    <property type="entry name" value="ACRIFLAVINRP"/>
</dbReference>
<evidence type="ECO:0000256" key="1">
    <source>
        <dbReference type="ARBA" id="ARBA00004429"/>
    </source>
</evidence>
<evidence type="ECO:0000256" key="8">
    <source>
        <dbReference type="SAM" id="Phobius"/>
    </source>
</evidence>
<dbReference type="Gene3D" id="3.30.70.1430">
    <property type="entry name" value="Multidrug efflux transporter AcrB pore domain"/>
    <property type="match status" value="2"/>
</dbReference>
<dbReference type="RefSeq" id="WP_078772736.1">
    <property type="nucleotide sequence ID" value="NZ_CBCSBR010000004.1"/>
</dbReference>
<dbReference type="AlphaFoldDB" id="A0A1T3MCK2"/>
<dbReference type="GO" id="GO:0005886">
    <property type="term" value="C:plasma membrane"/>
    <property type="evidence" value="ECO:0007669"/>
    <property type="project" value="UniProtKB-SubCell"/>
</dbReference>
<dbReference type="SUPFAM" id="SSF82714">
    <property type="entry name" value="Multidrug efflux transporter AcrB TolC docking domain, DN and DC subdomains"/>
    <property type="match status" value="2"/>
</dbReference>
<dbReference type="Gene3D" id="1.20.1640.10">
    <property type="entry name" value="Multidrug efflux transporter AcrB transmembrane domain"/>
    <property type="match status" value="2"/>
</dbReference>
<feature type="transmembrane region" description="Helical" evidence="8">
    <location>
        <begin position="363"/>
        <end position="383"/>
    </location>
</feature>
<dbReference type="InterPro" id="IPR001036">
    <property type="entry name" value="Acrflvin-R"/>
</dbReference>
<gene>
    <name evidence="9" type="ORF">BAZ10_09095</name>
</gene>
<dbReference type="Pfam" id="PF00873">
    <property type="entry name" value="ACR_tran"/>
    <property type="match status" value="1"/>
</dbReference>
<protein>
    <submittedName>
        <fullName evidence="9">Acriflavin resistance protein</fullName>
    </submittedName>
</protein>
<evidence type="ECO:0000256" key="4">
    <source>
        <dbReference type="ARBA" id="ARBA00022519"/>
    </source>
</evidence>
<evidence type="ECO:0000313" key="9">
    <source>
        <dbReference type="EMBL" id="OPC62011.1"/>
    </source>
</evidence>
<evidence type="ECO:0000313" key="10">
    <source>
        <dbReference type="Proteomes" id="UP000190813"/>
    </source>
</evidence>
<feature type="transmembrane region" description="Helical" evidence="8">
    <location>
        <begin position="957"/>
        <end position="978"/>
    </location>
</feature>
<sequence>MSISSLSIKKPVLAGVFSLLIVILGIVGWKQLGIREFPLTEPPVISVVTFYPGASPDVIASKLTRPMEESIAEANGIRTISSESREQVSVISIEFNRDIDIEDALNDVRDKVSKARKQLPADVDPPIVQKASSPDNLVAFLEVESDTKDIKNVSHIASTIIKDRVQSIPGINNVAIVGEHKYAMRLRFDPIKLAAYKLTPEDIRQALLRENIDVPSGRVEGNNSELSIRTLGRLTTVSDFEEMIVKQTENTVIRLKDIGSAELGEMNERTAIINETGNLNRVGVGVAIQIQRGANAIQVVDEFYKRLEQLRKDIPSEYRLIVGFDFTQSVRESIKEVEETLFIAFGLVVIIIFLFLRDWRSTIIPVIAIPVSILSAFFIMYIAGFSINVLTLLGLVLAIGLVVDDAIVVLENIYKKIEEGMPPVQAAFKGSKEIYFAVISTTITLAAVFLPIVFMGGISGQLFKEFAIVVSGSVLVSAFVALTLTPMLSAYFLKKKEGPGWFHRVTEPFFIRLNNGYARLLTAFMRVRWMAWVFLVGTSLLIYFVGKKLPSELAPVEDRSNMNLIAVAPEGVSFDYMKKHMMEVGKYVNDSTDGLYQTYSMVAISFIPAPAPVNVAVQSIYLKDPKERKASIQDLYNQYGAASGNFRGFLLFPYLPPTIGTRYGGGMPVQFVLQAQDLGTLTTALPKFLNAVRQSKKLMFADADLKINKPEIKINIDRQKAALMGVSIEEVARTLQLSLSGLRYAYFLRNDRQYEVIGQMKRELRNDITDLNSIYVRSNTGQLIPLNNLITTEEAVSPAAIYRYDQFTSATVSAAPAPGVSLAEGIEEIERIKKNVLGENFKTSLAGQSRDYRESQGNIAFTLILALVIIYMILAAQFESLRDPLTIMLTVPMAVTGAVLSLHWFGQSLNVFSQIGIITLVGLITKNGILIVEFANHLKDTGLSKYEAAIQAAEQRFRPILMTSLAMIFGALPIALTANSRQSLGIVIAGGLVFSGILTLFIIPAVYSYLSSNKRRKEAVELDENEITIVDDNK</sequence>
<dbReference type="FunFam" id="1.20.1640.10:FF:000001">
    <property type="entry name" value="Efflux pump membrane transporter"/>
    <property type="match status" value="1"/>
</dbReference>
<feature type="transmembrane region" description="Helical" evidence="8">
    <location>
        <begin position="885"/>
        <end position="905"/>
    </location>
</feature>
<dbReference type="GO" id="GO:0042910">
    <property type="term" value="F:xenobiotic transmembrane transporter activity"/>
    <property type="evidence" value="ECO:0007669"/>
    <property type="project" value="TreeGrafter"/>
</dbReference>
<dbReference type="SUPFAM" id="SSF82866">
    <property type="entry name" value="Multidrug efflux transporter AcrB transmembrane domain"/>
    <property type="match status" value="2"/>
</dbReference>
<feature type="transmembrane region" description="Helical" evidence="8">
    <location>
        <begin position="984"/>
        <end position="1007"/>
    </location>
</feature>
<evidence type="ECO:0000256" key="5">
    <source>
        <dbReference type="ARBA" id="ARBA00022692"/>
    </source>
</evidence>
<dbReference type="InterPro" id="IPR027463">
    <property type="entry name" value="AcrB_DN_DC_subdom"/>
</dbReference>
<keyword evidence="3" id="KW-1003">Cell membrane</keyword>
<feature type="transmembrane region" description="Helical" evidence="8">
    <location>
        <begin position="529"/>
        <end position="546"/>
    </location>
</feature>
<dbReference type="Gene3D" id="3.30.70.1440">
    <property type="entry name" value="Multidrug efflux transporter AcrB pore domain"/>
    <property type="match status" value="1"/>
</dbReference>
<proteinExistence type="predicted"/>
<keyword evidence="6 8" id="KW-1133">Transmembrane helix</keyword>
<keyword evidence="7 8" id="KW-0472">Membrane</keyword>
<dbReference type="PANTHER" id="PTHR32063">
    <property type="match status" value="1"/>
</dbReference>
<evidence type="ECO:0000256" key="6">
    <source>
        <dbReference type="ARBA" id="ARBA00022989"/>
    </source>
</evidence>
<keyword evidence="10" id="KW-1185">Reference proteome</keyword>
<feature type="transmembrane region" description="Helical" evidence="8">
    <location>
        <begin position="389"/>
        <end position="413"/>
    </location>
</feature>
<organism evidence="9 10">
    <name type="scientific">Elizabethkingia occulta</name>
    <dbReference type="NCBI Taxonomy" id="1867263"/>
    <lineage>
        <taxon>Bacteria</taxon>
        <taxon>Pseudomonadati</taxon>
        <taxon>Bacteroidota</taxon>
        <taxon>Flavobacteriia</taxon>
        <taxon>Flavobacteriales</taxon>
        <taxon>Weeksellaceae</taxon>
        <taxon>Elizabethkingia</taxon>
    </lineage>
</organism>
<evidence type="ECO:0000256" key="3">
    <source>
        <dbReference type="ARBA" id="ARBA00022475"/>
    </source>
</evidence>
<accession>A0A1T3MCK2</accession>
<keyword evidence="5 8" id="KW-0812">Transmembrane</keyword>
<feature type="transmembrane region" description="Helical" evidence="8">
    <location>
        <begin position="340"/>
        <end position="356"/>
    </location>
</feature>
<evidence type="ECO:0000256" key="2">
    <source>
        <dbReference type="ARBA" id="ARBA00022448"/>
    </source>
</evidence>
<reference evidence="9 10" key="1">
    <citation type="submission" date="2016-06" db="EMBL/GenBank/DDBJ databases">
        <title>Revisiting the taxonomy of the Elizabethkingia Genus based on Whole-Genome Sequencing, Optical Mapping, and MALDI-TOF.</title>
        <authorList>
            <person name="Nicholson A.C."/>
        </authorList>
    </citation>
    <scope>NUCLEOTIDE SEQUENCE [LARGE SCALE GENOMIC DNA]</scope>
    <source>
        <strain evidence="9 10">G4070</strain>
    </source>
</reference>
<dbReference type="PANTHER" id="PTHR32063:SF28">
    <property type="entry name" value="BLR2861 PROTEIN"/>
    <property type="match status" value="1"/>
</dbReference>
<name>A0A1T3MCK2_9FLAO</name>
<dbReference type="SUPFAM" id="SSF82693">
    <property type="entry name" value="Multidrug efflux transporter AcrB pore domain, PN1, PN2, PC1 and PC2 subdomains"/>
    <property type="match status" value="3"/>
</dbReference>
<evidence type="ECO:0000256" key="7">
    <source>
        <dbReference type="ARBA" id="ARBA00023136"/>
    </source>
</evidence>
<dbReference type="Gene3D" id="3.30.70.1320">
    <property type="entry name" value="Multidrug efflux transporter AcrB pore domain like"/>
    <property type="match status" value="1"/>
</dbReference>
<dbReference type="Gene3D" id="3.30.2090.10">
    <property type="entry name" value="Multidrug efflux transporter AcrB TolC docking domain, DN and DC subdomains"/>
    <property type="match status" value="2"/>
</dbReference>
<dbReference type="EMBL" id="MAHX01000018">
    <property type="protein sequence ID" value="OPC62011.1"/>
    <property type="molecule type" value="Genomic_DNA"/>
</dbReference>
<feature type="transmembrane region" description="Helical" evidence="8">
    <location>
        <begin position="911"/>
        <end position="936"/>
    </location>
</feature>
<keyword evidence="4" id="KW-0997">Cell inner membrane</keyword>
<feature type="transmembrane region" description="Helical" evidence="8">
    <location>
        <begin position="434"/>
        <end position="454"/>
    </location>
</feature>
<feature type="transmembrane region" description="Helical" evidence="8">
    <location>
        <begin position="12"/>
        <end position="29"/>
    </location>
</feature>
<feature type="transmembrane region" description="Helical" evidence="8">
    <location>
        <begin position="859"/>
        <end position="878"/>
    </location>
</feature>
<comment type="caution">
    <text evidence="9">The sequence shown here is derived from an EMBL/GenBank/DDBJ whole genome shotgun (WGS) entry which is preliminary data.</text>
</comment>
<feature type="transmembrane region" description="Helical" evidence="8">
    <location>
        <begin position="466"/>
        <end position="493"/>
    </location>
</feature>
<comment type="subcellular location">
    <subcellularLocation>
        <location evidence="1">Cell inner membrane</location>
        <topology evidence="1">Multi-pass membrane protein</topology>
    </subcellularLocation>
</comment>
<keyword evidence="2" id="KW-0813">Transport</keyword>